<protein>
    <submittedName>
        <fullName evidence="2">CAAX amino terminal protease family protein</fullName>
    </submittedName>
</protein>
<keyword evidence="2" id="KW-0645">Protease</keyword>
<keyword evidence="1" id="KW-1133">Transmembrane helix</keyword>
<dbReference type="RefSeq" id="WP_042500957.1">
    <property type="nucleotide sequence ID" value="NZ_BBNU01000024.1"/>
</dbReference>
<dbReference type="GO" id="GO:0008233">
    <property type="term" value="F:peptidase activity"/>
    <property type="evidence" value="ECO:0007669"/>
    <property type="project" value="UniProtKB-KW"/>
</dbReference>
<dbReference type="EMBL" id="BBNU01000024">
    <property type="protein sequence ID" value="GAL82254.1"/>
    <property type="molecule type" value="Genomic_DNA"/>
</dbReference>
<feature type="transmembrane region" description="Helical" evidence="1">
    <location>
        <begin position="140"/>
        <end position="162"/>
    </location>
</feature>
<dbReference type="AlphaFoldDB" id="A0A090X231"/>
<dbReference type="GO" id="GO:0006508">
    <property type="term" value="P:proteolysis"/>
    <property type="evidence" value="ECO:0007669"/>
    <property type="project" value="UniProtKB-KW"/>
</dbReference>
<keyword evidence="1" id="KW-0472">Membrane</keyword>
<evidence type="ECO:0000313" key="2">
    <source>
        <dbReference type="EMBL" id="GAL82254.1"/>
    </source>
</evidence>
<feature type="transmembrane region" description="Helical" evidence="1">
    <location>
        <begin position="168"/>
        <end position="188"/>
    </location>
</feature>
<keyword evidence="2" id="KW-0378">Hydrolase</keyword>
<feature type="transmembrane region" description="Helical" evidence="1">
    <location>
        <begin position="220"/>
        <end position="241"/>
    </location>
</feature>
<proteinExistence type="predicted"/>
<name>A0A090X231_9FLAO</name>
<sequence length="249" mass="28430">MFLILAPIICTIIVYARIKGLIPGFAYTHGRFYSLLLLLIIIVKFTRGIEGIKNIFKPMLNWRVNPKWYLFSLLFALTIASITLILKGLYYEGDYNSFLKFDHTAITLRSSLVILIWAFVGEVVWVSYSVRELSKITKPFYASQIVGFFWTLWWVPVVYLNAGVITDLPIIPLLFNMLGAAGMCTFVYSKTKSGICVWLLQYMLNMSILILPVSPTVGGTATYTVFSIIYFITMLVFMCFLNPTKRTTL</sequence>
<feature type="transmembrane region" description="Helical" evidence="1">
    <location>
        <begin position="195"/>
        <end position="214"/>
    </location>
</feature>
<feature type="transmembrane region" description="Helical" evidence="1">
    <location>
        <begin position="32"/>
        <end position="49"/>
    </location>
</feature>
<comment type="caution">
    <text evidence="2">The sequence shown here is derived from an EMBL/GenBank/DDBJ whole genome shotgun (WGS) entry which is preliminary data.</text>
</comment>
<feature type="transmembrane region" description="Helical" evidence="1">
    <location>
        <begin position="69"/>
        <end position="90"/>
    </location>
</feature>
<feature type="transmembrane region" description="Helical" evidence="1">
    <location>
        <begin position="110"/>
        <end position="128"/>
    </location>
</feature>
<dbReference type="Proteomes" id="UP000029643">
    <property type="component" value="Unassembled WGS sequence"/>
</dbReference>
<reference evidence="2 3" key="1">
    <citation type="journal article" date="2014" name="Genome Announc.">
        <title>Draft Genome Sequences of Marine Flavobacterium Algibacter lectus Strains SS8 and NR4.</title>
        <authorList>
            <person name="Takatani N."/>
            <person name="Nakanishi M."/>
            <person name="Meirelles P."/>
            <person name="Mino S."/>
            <person name="Suda W."/>
            <person name="Oshima K."/>
            <person name="Hattori M."/>
            <person name="Ohkuma M."/>
            <person name="Hosokawa M."/>
            <person name="Miyashita K."/>
            <person name="Thompson F.L."/>
            <person name="Niwa A."/>
            <person name="Sawabe T."/>
            <person name="Sawabe T."/>
        </authorList>
    </citation>
    <scope>NUCLEOTIDE SEQUENCE [LARGE SCALE GENOMIC DNA]</scope>
    <source>
        <strain evidence="3">JCM19274</strain>
    </source>
</reference>
<evidence type="ECO:0000313" key="3">
    <source>
        <dbReference type="Proteomes" id="UP000029643"/>
    </source>
</evidence>
<accession>A0A090X231</accession>
<organism evidence="2 3">
    <name type="scientific">Algibacter lectus</name>
    <dbReference type="NCBI Taxonomy" id="221126"/>
    <lineage>
        <taxon>Bacteria</taxon>
        <taxon>Pseudomonadati</taxon>
        <taxon>Bacteroidota</taxon>
        <taxon>Flavobacteriia</taxon>
        <taxon>Flavobacteriales</taxon>
        <taxon>Flavobacteriaceae</taxon>
        <taxon>Algibacter</taxon>
    </lineage>
</organism>
<evidence type="ECO:0000256" key="1">
    <source>
        <dbReference type="SAM" id="Phobius"/>
    </source>
</evidence>
<keyword evidence="1" id="KW-0812">Transmembrane</keyword>
<gene>
    <name evidence="2" type="ORF">JCM19274_1568</name>
</gene>